<keyword evidence="2" id="KW-1185">Reference proteome</keyword>
<evidence type="ECO:0000313" key="2">
    <source>
        <dbReference type="Proteomes" id="UP000092884"/>
    </source>
</evidence>
<dbReference type="KEGG" id="het:BBW65_03975"/>
<dbReference type="EMBL" id="CP016503">
    <property type="protein sequence ID" value="ANV98008.1"/>
    <property type="molecule type" value="Genomic_DNA"/>
</dbReference>
<evidence type="ECO:0000313" key="1">
    <source>
        <dbReference type="EMBL" id="ANV98008.1"/>
    </source>
</evidence>
<organism evidence="1 2">
    <name type="scientific">Helicobacter enhydrae</name>
    <dbReference type="NCBI Taxonomy" id="222136"/>
    <lineage>
        <taxon>Bacteria</taxon>
        <taxon>Pseudomonadati</taxon>
        <taxon>Campylobacterota</taxon>
        <taxon>Epsilonproteobacteria</taxon>
        <taxon>Campylobacterales</taxon>
        <taxon>Helicobacteraceae</taxon>
        <taxon>Helicobacter</taxon>
    </lineage>
</organism>
<gene>
    <name evidence="1" type="ORF">BBW65_03975</name>
</gene>
<reference evidence="2" key="1">
    <citation type="submission" date="2016-07" db="EMBL/GenBank/DDBJ databases">
        <authorList>
            <person name="Florea S."/>
            <person name="Webb J.S."/>
            <person name="Jaromczyk J."/>
            <person name="Schardl C.L."/>
        </authorList>
    </citation>
    <scope>NUCLEOTIDE SEQUENCE [LARGE SCALE GENOMIC DNA]</scope>
    <source>
        <strain evidence="2">MIT 01-6242</strain>
    </source>
</reference>
<dbReference type="SUPFAM" id="SSF51161">
    <property type="entry name" value="Trimeric LpxA-like enzymes"/>
    <property type="match status" value="1"/>
</dbReference>
<proteinExistence type="predicted"/>
<dbReference type="InterPro" id="IPR011004">
    <property type="entry name" value="Trimer_LpxA-like_sf"/>
</dbReference>
<protein>
    <submittedName>
        <fullName evidence="1">Galactoside O-acetyltransferase</fullName>
    </submittedName>
</protein>
<accession>A0A1B1U5H5</accession>
<dbReference type="Gene3D" id="2.160.10.10">
    <property type="entry name" value="Hexapeptide repeat proteins"/>
    <property type="match status" value="1"/>
</dbReference>
<sequence>MKCFFEKQYNEGFYSYEELLNIGFASLGKNILLSRQAKIYTPSKISLGNYVRIDDFCILSGKIEIGDFVHLGAFSSITGGNIGVKIGDYCGMSSYSKIFALSDDFVNGYLIGPCIPNQFRHIIAKEVVLTKHSHIGSHSLVMPGSVFEIGSCLGPMSLNLGRKFKKWNYYCGNPAKSIYTISSERVLSFEKEMLLNIMGGGGKTIS</sequence>
<dbReference type="Proteomes" id="UP000092884">
    <property type="component" value="Chromosome"/>
</dbReference>
<name>A0A1B1U5H5_9HELI</name>
<dbReference type="RefSeq" id="WP_066340023.1">
    <property type="nucleotide sequence ID" value="NZ_CP016503.1"/>
</dbReference>
<dbReference type="AlphaFoldDB" id="A0A1B1U5H5"/>
<dbReference type="OrthoDB" id="272049at2"/>
<keyword evidence="1" id="KW-0808">Transferase</keyword>
<dbReference type="GO" id="GO:0016740">
    <property type="term" value="F:transferase activity"/>
    <property type="evidence" value="ECO:0007669"/>
    <property type="project" value="UniProtKB-KW"/>
</dbReference>
<dbReference type="STRING" id="222136.BBW65_03975"/>